<dbReference type="RefSeq" id="WP_248635475.1">
    <property type="nucleotide sequence ID" value="NZ_JALPTH010000020.1"/>
</dbReference>
<evidence type="ECO:0000256" key="1">
    <source>
        <dbReference type="RuleBase" id="RU000716"/>
    </source>
</evidence>
<dbReference type="EMBL" id="JALPTH010000020">
    <property type="protein sequence ID" value="MCK8679691.1"/>
    <property type="molecule type" value="Genomic_DNA"/>
</dbReference>
<protein>
    <recommendedName>
        <fullName evidence="1">RNA polymerase sigma factor</fullName>
    </recommendedName>
</protein>
<dbReference type="Gene3D" id="1.10.1740.10">
    <property type="match status" value="1"/>
</dbReference>
<dbReference type="NCBIfam" id="TIGR02937">
    <property type="entry name" value="sigma70-ECF"/>
    <property type="match status" value="1"/>
</dbReference>
<dbReference type="CDD" id="cd05379">
    <property type="entry name" value="CAP_bacterial"/>
    <property type="match status" value="1"/>
</dbReference>
<feature type="compositionally biased region" description="Low complexity" evidence="2">
    <location>
        <begin position="348"/>
        <end position="398"/>
    </location>
</feature>
<organism evidence="5 6">
    <name type="scientific">Streptomyces lichenis</name>
    <dbReference type="NCBI Taxonomy" id="2306967"/>
    <lineage>
        <taxon>Bacteria</taxon>
        <taxon>Bacillati</taxon>
        <taxon>Actinomycetota</taxon>
        <taxon>Actinomycetes</taxon>
        <taxon>Kitasatosporales</taxon>
        <taxon>Streptomycetaceae</taxon>
        <taxon>Streptomyces</taxon>
    </lineage>
</organism>
<comment type="similarity">
    <text evidence="1">Belongs to the sigma-70 factor family. ECF subfamily.</text>
</comment>
<keyword evidence="1" id="KW-0731">Sigma factor</keyword>
<feature type="domain" description="RNA polymerase sigma-70 region 2" evidence="4">
    <location>
        <begin position="25"/>
        <end position="88"/>
    </location>
</feature>
<evidence type="ECO:0000259" key="4">
    <source>
        <dbReference type="Pfam" id="PF04542"/>
    </source>
</evidence>
<reference evidence="5 6" key="1">
    <citation type="submission" date="2022-04" db="EMBL/GenBank/DDBJ databases">
        <title>Streptomyces sp. nov. LCR6-01 isolated from Lichen of Dirinaria sp.</title>
        <authorList>
            <person name="Kanchanasin P."/>
            <person name="Tanasupawat S."/>
            <person name="Phongsopitanun W."/>
        </authorList>
    </citation>
    <scope>NUCLEOTIDE SEQUENCE [LARGE SCALE GENOMIC DNA]</scope>
    <source>
        <strain evidence="5 6">LCR6-01</strain>
    </source>
</reference>
<proteinExistence type="inferred from homology"/>
<dbReference type="Pfam" id="PF00188">
    <property type="entry name" value="CAP"/>
    <property type="match status" value="1"/>
</dbReference>
<dbReference type="InterPro" id="IPR007627">
    <property type="entry name" value="RNA_pol_sigma70_r2"/>
</dbReference>
<keyword evidence="1" id="KW-0238">DNA-binding</keyword>
<gene>
    <name evidence="5" type="ORF">M1O15_20305</name>
</gene>
<dbReference type="InterPro" id="IPR014044">
    <property type="entry name" value="CAP_dom"/>
</dbReference>
<name>A0ABT0IEE5_9ACTN</name>
<dbReference type="InterPro" id="IPR013325">
    <property type="entry name" value="RNA_pol_sigma_r2"/>
</dbReference>
<dbReference type="SUPFAM" id="SSF88946">
    <property type="entry name" value="Sigma2 domain of RNA polymerase sigma factors"/>
    <property type="match status" value="1"/>
</dbReference>
<accession>A0ABT0IEE5</accession>
<dbReference type="Gene3D" id="3.40.33.10">
    <property type="entry name" value="CAP"/>
    <property type="match status" value="1"/>
</dbReference>
<dbReference type="InterPro" id="IPR014284">
    <property type="entry name" value="RNA_pol_sigma-70_dom"/>
</dbReference>
<dbReference type="SUPFAM" id="SSF55797">
    <property type="entry name" value="PR-1-like"/>
    <property type="match status" value="1"/>
</dbReference>
<comment type="caution">
    <text evidence="5">The sequence shown here is derived from an EMBL/GenBank/DDBJ whole genome shotgun (WGS) entry which is preliminary data.</text>
</comment>
<dbReference type="PANTHER" id="PTHR31157">
    <property type="entry name" value="SCP DOMAIN-CONTAINING PROTEIN"/>
    <property type="match status" value="1"/>
</dbReference>
<dbReference type="PANTHER" id="PTHR31157:SF1">
    <property type="entry name" value="SCP DOMAIN-CONTAINING PROTEIN"/>
    <property type="match status" value="1"/>
</dbReference>
<dbReference type="Proteomes" id="UP001522868">
    <property type="component" value="Unassembled WGS sequence"/>
</dbReference>
<feature type="region of interest" description="Disordered" evidence="2">
    <location>
        <begin position="311"/>
        <end position="401"/>
    </location>
</feature>
<dbReference type="InterPro" id="IPR035940">
    <property type="entry name" value="CAP_sf"/>
</dbReference>
<dbReference type="Pfam" id="PF04542">
    <property type="entry name" value="Sigma70_r2"/>
    <property type="match status" value="1"/>
</dbReference>
<keyword evidence="1" id="KW-0805">Transcription regulation</keyword>
<evidence type="ECO:0000256" key="2">
    <source>
        <dbReference type="SAM" id="MobiDB-lite"/>
    </source>
</evidence>
<sequence length="524" mass="54268">MGGVDGTEAVVVEARGGDRLAREKLVARYLPLVYDVVGRALNGHPDVDDVVQETMLRALSGLRALRDPARFRSWLLAIAMNQVRSRWAALGHRPAPLADTDEPADRAADFVDLTILRLELSGQRRETAEATRWLDDSQRDVLAVWWLEAAGRLTRAELADALGLSPQHAAVRVQRVKNQLDIARAVVRALAAEPRCPELDALLADWDGTPTPLWRKRVARHLSGCAGCSAGSAGLLPAEGLLSGLALVAPWYDGGQRAAEALAQAAAHTTSTSAASAPAALSAAKAGGLITAGAAATAALAVFLWPTAPPAPPEARTPPASALPAPPPTHGADAPPAPATPPAPEPTAPLASTPAPSAPPTARSRPRTVAAPPATTAPAPSPSPATTTPAPPRTLTGPAPAPLLVDEVNTLRAECGCPGLRTDPRLTEIAQRQAEEMAARGHVTNTDAAGRDTGERVRAAGYLWSAVGETLAHGQDDPAEVAQAWRNSAQGGSAIQECGFVHVGVGVADSPSGPYWTQVLATPQ</sequence>
<dbReference type="InterPro" id="IPR000838">
    <property type="entry name" value="RNA_pol_sigma70_ECF_CS"/>
</dbReference>
<dbReference type="PROSITE" id="PS01063">
    <property type="entry name" value="SIGMA70_ECF"/>
    <property type="match status" value="1"/>
</dbReference>
<evidence type="ECO:0000313" key="5">
    <source>
        <dbReference type="EMBL" id="MCK8679691.1"/>
    </source>
</evidence>
<evidence type="ECO:0000313" key="6">
    <source>
        <dbReference type="Proteomes" id="UP001522868"/>
    </source>
</evidence>
<evidence type="ECO:0000259" key="3">
    <source>
        <dbReference type="Pfam" id="PF00188"/>
    </source>
</evidence>
<feature type="compositionally biased region" description="Pro residues" evidence="2">
    <location>
        <begin position="324"/>
        <end position="347"/>
    </location>
</feature>
<feature type="domain" description="SCP" evidence="3">
    <location>
        <begin position="405"/>
        <end position="519"/>
    </location>
</feature>
<keyword evidence="6" id="KW-1185">Reference proteome</keyword>
<keyword evidence="1" id="KW-0804">Transcription</keyword>